<dbReference type="SMART" id="SM00283">
    <property type="entry name" value="MA"/>
    <property type="match status" value="1"/>
</dbReference>
<sequence length="426" mass="46252">MNRIRNISIRTRIMVLVFLAMFVSNTALIVTLSYSQHHDFFKLITPSLGLKALIIFIIFEVGAALISEALLVRPLKQGVKLANSMAENDLSAEIRTTRQGEAGQMIQSLQKARDNLKHLIATIQSSSERVTLSSEELNQIIEQANGQVHDINEGVKHLLNVFTQNAESMKQTAVAISEITNHSQTTAELANQIAERAQLVMNSAEGGKQSVDSIVEAINELAANTKHVSGEVLSLEEQSQKITEVVSIIKQISEQTHLLALNAAIEAARAGEEGRGFAVVAGQIRKLAEDTNHSLQEIGSLVQDMTVRTGSVVAAVTQTEEKVREGVTQSENVKTNIEHIIDNMENTFAMLTEISGGVTTQAASLEEMTATLEDVNGTIESGLQVSGEIQGQLGTQEKIFGEIEKTSGKLVELSENMNGLTNVFKL</sequence>
<dbReference type="Pfam" id="PF00672">
    <property type="entry name" value="HAMP"/>
    <property type="match status" value="1"/>
</dbReference>
<dbReference type="RefSeq" id="WP_248553843.1">
    <property type="nucleotide sequence ID" value="NZ_JALPRK010000031.1"/>
</dbReference>
<keyword evidence="2" id="KW-1003">Cell membrane</keyword>
<feature type="transmembrane region" description="Helical" evidence="7">
    <location>
        <begin position="52"/>
        <end position="72"/>
    </location>
</feature>
<evidence type="ECO:0000256" key="7">
    <source>
        <dbReference type="SAM" id="Phobius"/>
    </source>
</evidence>
<dbReference type="Gene3D" id="6.10.340.10">
    <property type="match status" value="1"/>
</dbReference>
<dbReference type="SMART" id="SM00304">
    <property type="entry name" value="HAMP"/>
    <property type="match status" value="1"/>
</dbReference>
<dbReference type="Gene3D" id="1.10.287.950">
    <property type="entry name" value="Methyl-accepting chemotaxis protein"/>
    <property type="match status" value="1"/>
</dbReference>
<name>A0A9X2BTV5_9BACL</name>
<dbReference type="SUPFAM" id="SSF58104">
    <property type="entry name" value="Methyl-accepting chemotaxis protein (MCP) signaling domain"/>
    <property type="match status" value="1"/>
</dbReference>
<organism evidence="10 11">
    <name type="scientific">Paenibacillus mellifer</name>
    <dbReference type="NCBI Taxonomy" id="2937794"/>
    <lineage>
        <taxon>Bacteria</taxon>
        <taxon>Bacillati</taxon>
        <taxon>Bacillota</taxon>
        <taxon>Bacilli</taxon>
        <taxon>Bacillales</taxon>
        <taxon>Paenibacillaceae</taxon>
        <taxon>Paenibacillus</taxon>
    </lineage>
</organism>
<evidence type="ECO:0000256" key="6">
    <source>
        <dbReference type="PROSITE-ProRule" id="PRU00284"/>
    </source>
</evidence>
<keyword evidence="4 6" id="KW-0807">Transducer</keyword>
<keyword evidence="3 7" id="KW-0472">Membrane</keyword>
<dbReference type="GO" id="GO:0007165">
    <property type="term" value="P:signal transduction"/>
    <property type="evidence" value="ECO:0007669"/>
    <property type="project" value="UniProtKB-KW"/>
</dbReference>
<comment type="subcellular location">
    <subcellularLocation>
        <location evidence="1">Cell membrane</location>
    </subcellularLocation>
</comment>
<protein>
    <submittedName>
        <fullName evidence="10">Methyl-accepting chemotaxis protein</fullName>
    </submittedName>
</protein>
<keyword evidence="7" id="KW-0812">Transmembrane</keyword>
<accession>A0A9X2BTV5</accession>
<dbReference type="PANTHER" id="PTHR32089:SF112">
    <property type="entry name" value="LYSOZYME-LIKE PROTEIN-RELATED"/>
    <property type="match status" value="1"/>
</dbReference>
<dbReference type="InterPro" id="IPR003660">
    <property type="entry name" value="HAMP_dom"/>
</dbReference>
<dbReference type="PROSITE" id="PS50111">
    <property type="entry name" value="CHEMOTAXIS_TRANSDUC_2"/>
    <property type="match status" value="1"/>
</dbReference>
<evidence type="ECO:0000313" key="11">
    <source>
        <dbReference type="Proteomes" id="UP001139534"/>
    </source>
</evidence>
<dbReference type="Proteomes" id="UP001139534">
    <property type="component" value="Unassembled WGS sequence"/>
</dbReference>
<feature type="domain" description="HAMP" evidence="9">
    <location>
        <begin position="69"/>
        <end position="121"/>
    </location>
</feature>
<dbReference type="Pfam" id="PF00015">
    <property type="entry name" value="MCPsignal"/>
    <property type="match status" value="1"/>
</dbReference>
<dbReference type="PANTHER" id="PTHR32089">
    <property type="entry name" value="METHYL-ACCEPTING CHEMOTAXIS PROTEIN MCPB"/>
    <property type="match status" value="1"/>
</dbReference>
<evidence type="ECO:0000256" key="3">
    <source>
        <dbReference type="ARBA" id="ARBA00023136"/>
    </source>
</evidence>
<proteinExistence type="inferred from homology"/>
<evidence type="ECO:0000259" key="8">
    <source>
        <dbReference type="PROSITE" id="PS50111"/>
    </source>
</evidence>
<dbReference type="PROSITE" id="PS50885">
    <property type="entry name" value="HAMP"/>
    <property type="match status" value="1"/>
</dbReference>
<gene>
    <name evidence="10" type="ORF">M0651_22060</name>
</gene>
<evidence type="ECO:0000256" key="4">
    <source>
        <dbReference type="ARBA" id="ARBA00023224"/>
    </source>
</evidence>
<reference evidence="10" key="1">
    <citation type="submission" date="2022-04" db="EMBL/GenBank/DDBJ databases">
        <authorList>
            <person name="Seo M.-J."/>
        </authorList>
    </citation>
    <scope>NUCLEOTIDE SEQUENCE</scope>
    <source>
        <strain evidence="10">MBLB2552</strain>
    </source>
</reference>
<feature type="domain" description="Methyl-accepting transducer" evidence="8">
    <location>
        <begin position="140"/>
        <end position="376"/>
    </location>
</feature>
<dbReference type="InterPro" id="IPR004089">
    <property type="entry name" value="MCPsignal_dom"/>
</dbReference>
<evidence type="ECO:0000256" key="2">
    <source>
        <dbReference type="ARBA" id="ARBA00022475"/>
    </source>
</evidence>
<dbReference type="CDD" id="cd06225">
    <property type="entry name" value="HAMP"/>
    <property type="match status" value="1"/>
</dbReference>
<keyword evidence="7" id="KW-1133">Transmembrane helix</keyword>
<evidence type="ECO:0000259" key="9">
    <source>
        <dbReference type="PROSITE" id="PS50885"/>
    </source>
</evidence>
<keyword evidence="11" id="KW-1185">Reference proteome</keyword>
<evidence type="ECO:0000256" key="5">
    <source>
        <dbReference type="ARBA" id="ARBA00029447"/>
    </source>
</evidence>
<evidence type="ECO:0000313" key="10">
    <source>
        <dbReference type="EMBL" id="MCK8489860.1"/>
    </source>
</evidence>
<comment type="similarity">
    <text evidence="5">Belongs to the methyl-accepting chemotaxis (MCP) protein family.</text>
</comment>
<feature type="transmembrane region" description="Helical" evidence="7">
    <location>
        <begin position="12"/>
        <end position="32"/>
    </location>
</feature>
<dbReference type="EMBL" id="JALPRK010000031">
    <property type="protein sequence ID" value="MCK8489860.1"/>
    <property type="molecule type" value="Genomic_DNA"/>
</dbReference>
<evidence type="ECO:0000256" key="1">
    <source>
        <dbReference type="ARBA" id="ARBA00004236"/>
    </source>
</evidence>
<dbReference type="AlphaFoldDB" id="A0A9X2BTV5"/>
<comment type="caution">
    <text evidence="10">The sequence shown here is derived from an EMBL/GenBank/DDBJ whole genome shotgun (WGS) entry which is preliminary data.</text>
</comment>
<dbReference type="GO" id="GO:0005886">
    <property type="term" value="C:plasma membrane"/>
    <property type="evidence" value="ECO:0007669"/>
    <property type="project" value="UniProtKB-SubCell"/>
</dbReference>